<dbReference type="Proteomes" id="UP001234297">
    <property type="component" value="Chromosome 7"/>
</dbReference>
<organism evidence="1 2">
    <name type="scientific">Persea americana</name>
    <name type="common">Avocado</name>
    <dbReference type="NCBI Taxonomy" id="3435"/>
    <lineage>
        <taxon>Eukaryota</taxon>
        <taxon>Viridiplantae</taxon>
        <taxon>Streptophyta</taxon>
        <taxon>Embryophyta</taxon>
        <taxon>Tracheophyta</taxon>
        <taxon>Spermatophyta</taxon>
        <taxon>Magnoliopsida</taxon>
        <taxon>Magnoliidae</taxon>
        <taxon>Laurales</taxon>
        <taxon>Lauraceae</taxon>
        <taxon>Persea</taxon>
    </lineage>
</organism>
<accession>A0ACC2LCF3</accession>
<keyword evidence="2" id="KW-1185">Reference proteome</keyword>
<evidence type="ECO:0000313" key="2">
    <source>
        <dbReference type="Proteomes" id="UP001234297"/>
    </source>
</evidence>
<comment type="caution">
    <text evidence="1">The sequence shown here is derived from an EMBL/GenBank/DDBJ whole genome shotgun (WGS) entry which is preliminary data.</text>
</comment>
<sequence>MAADGCVVQREREEGDVGEKKKERKEKKNKMKGCAQGVEVEQKGVEKKRREEKEREKKEMGSGVCYLQGRCALVLHKLSSVPPQLLPNFLFSSISVHFSAYVLLTQFCVRENRPSITNIHPAVEDTEIVFKDQHLNRPSITNIQQVVGGSPIKINI</sequence>
<evidence type="ECO:0000313" key="1">
    <source>
        <dbReference type="EMBL" id="KAJ8631197.1"/>
    </source>
</evidence>
<proteinExistence type="predicted"/>
<reference evidence="1 2" key="1">
    <citation type="journal article" date="2022" name="Hortic Res">
        <title>A haplotype resolved chromosomal level avocado genome allows analysis of novel avocado genes.</title>
        <authorList>
            <person name="Nath O."/>
            <person name="Fletcher S.J."/>
            <person name="Hayward A."/>
            <person name="Shaw L.M."/>
            <person name="Masouleh A.K."/>
            <person name="Furtado A."/>
            <person name="Henry R.J."/>
            <person name="Mitter N."/>
        </authorList>
    </citation>
    <scope>NUCLEOTIDE SEQUENCE [LARGE SCALE GENOMIC DNA]</scope>
    <source>
        <strain evidence="2">cv. Hass</strain>
    </source>
</reference>
<protein>
    <submittedName>
        <fullName evidence="1">Uncharacterized protein</fullName>
    </submittedName>
</protein>
<dbReference type="EMBL" id="CM056815">
    <property type="protein sequence ID" value="KAJ8631197.1"/>
    <property type="molecule type" value="Genomic_DNA"/>
</dbReference>
<name>A0ACC2LCF3_PERAE</name>
<gene>
    <name evidence="1" type="ORF">MRB53_024520</name>
</gene>